<dbReference type="AlphaFoldDB" id="A0A370L126"/>
<proteinExistence type="predicted"/>
<keyword evidence="1" id="KW-0472">Membrane</keyword>
<evidence type="ECO:0000313" key="2">
    <source>
        <dbReference type="EMBL" id="RDJ21063.1"/>
    </source>
</evidence>
<keyword evidence="1" id="KW-1133">Transmembrane helix</keyword>
<evidence type="ECO:0000313" key="3">
    <source>
        <dbReference type="Proteomes" id="UP000255207"/>
    </source>
</evidence>
<gene>
    <name evidence="2" type="ORF">DWE98_22330</name>
</gene>
<reference evidence="3" key="1">
    <citation type="submission" date="2018-07" db="EMBL/GenBank/DDBJ databases">
        <authorList>
            <person name="Safronova V.I."/>
            <person name="Chirak E.R."/>
            <person name="Sazanova A.L."/>
        </authorList>
    </citation>
    <scope>NUCLEOTIDE SEQUENCE [LARGE SCALE GENOMIC DNA]</scope>
    <source>
        <strain evidence="3">RCAM04685</strain>
    </source>
</reference>
<feature type="transmembrane region" description="Helical" evidence="1">
    <location>
        <begin position="42"/>
        <end position="63"/>
    </location>
</feature>
<evidence type="ECO:0000256" key="1">
    <source>
        <dbReference type="SAM" id="Phobius"/>
    </source>
</evidence>
<keyword evidence="1" id="KW-0812">Transmembrane</keyword>
<dbReference type="Proteomes" id="UP000255207">
    <property type="component" value="Unassembled WGS sequence"/>
</dbReference>
<name>A0A370L126_9HYPH</name>
<accession>A0A370L126</accession>
<keyword evidence="3" id="KW-1185">Reference proteome</keyword>
<comment type="caution">
    <text evidence="2">The sequence shown here is derived from an EMBL/GenBank/DDBJ whole genome shotgun (WGS) entry which is preliminary data.</text>
</comment>
<organism evidence="2 3">
    <name type="scientific">Bosea caraganae</name>
    <dbReference type="NCBI Taxonomy" id="2763117"/>
    <lineage>
        <taxon>Bacteria</taxon>
        <taxon>Pseudomonadati</taxon>
        <taxon>Pseudomonadota</taxon>
        <taxon>Alphaproteobacteria</taxon>
        <taxon>Hyphomicrobiales</taxon>
        <taxon>Boseaceae</taxon>
        <taxon>Bosea</taxon>
    </lineage>
</organism>
<sequence length="400" mass="45254">MPPPALTPWALLTATAGLIAFHIGLFTLVGRERKSPYIINSVFPIFLICLVVAALALLSVLLPSWLEQLLLKGSAGLLVLTFLFSAIRVYRIAVRSVYFVDSISLKHLPLVRDWRRRKSLKSSRRNYAHNTIPIPDDLKADIVEILSAANAETFEDRKELDPKALALAVQHQGQGNKLLAQLAEAFLRKDFSVQYLTASRHPIEFVGFLKRHLEDRNLTWSNYTRRIVVIDAYSPHFAFLDSIYPKKDRELESLDVECVVSRMTYAGMHTASSHAFNVIQKQVAEKDRRPTLVIYEDAYALTDLESPEQYRIFVRHVMPSERMWDGMFTVFLESAMLDADWRMLQGYASMRLDLRQRSVIPDKGGASPPDKAIPDHPRPEVVAMAASAAELNGLVKDVKP</sequence>
<feature type="transmembrane region" description="Helical" evidence="1">
    <location>
        <begin position="6"/>
        <end position="30"/>
    </location>
</feature>
<dbReference type="EMBL" id="QQTP01000014">
    <property type="protein sequence ID" value="RDJ21063.1"/>
    <property type="molecule type" value="Genomic_DNA"/>
</dbReference>
<feature type="transmembrane region" description="Helical" evidence="1">
    <location>
        <begin position="69"/>
        <end position="90"/>
    </location>
</feature>
<protein>
    <submittedName>
        <fullName evidence="2">Uncharacterized protein</fullName>
    </submittedName>
</protein>